<keyword evidence="2" id="KW-0175">Coiled coil</keyword>
<dbReference type="EMBL" id="BAABHM010000029">
    <property type="protein sequence ID" value="GAA4718656.1"/>
    <property type="molecule type" value="Genomic_DNA"/>
</dbReference>
<dbReference type="SUPFAM" id="SSF56349">
    <property type="entry name" value="DNA breaking-rejoining enzymes"/>
    <property type="match status" value="1"/>
</dbReference>
<evidence type="ECO:0000313" key="4">
    <source>
        <dbReference type="EMBL" id="GAA4718656.1"/>
    </source>
</evidence>
<feature type="coiled-coil region" evidence="2">
    <location>
        <begin position="742"/>
        <end position="769"/>
    </location>
</feature>
<proteinExistence type="predicted"/>
<dbReference type="InterPro" id="IPR011010">
    <property type="entry name" value="DNA_brk_join_enz"/>
</dbReference>
<evidence type="ECO:0000313" key="5">
    <source>
        <dbReference type="Proteomes" id="UP001500843"/>
    </source>
</evidence>
<evidence type="ECO:0000259" key="3">
    <source>
        <dbReference type="PROSITE" id="PS51898"/>
    </source>
</evidence>
<feature type="domain" description="Tyr recombinase" evidence="3">
    <location>
        <begin position="436"/>
        <end position="649"/>
    </location>
</feature>
<evidence type="ECO:0000256" key="1">
    <source>
        <dbReference type="ARBA" id="ARBA00023172"/>
    </source>
</evidence>
<name>A0ABP8XZF8_9MICO</name>
<dbReference type="Proteomes" id="UP001500843">
    <property type="component" value="Unassembled WGS sequence"/>
</dbReference>
<dbReference type="InterPro" id="IPR002104">
    <property type="entry name" value="Integrase_catalytic"/>
</dbReference>
<dbReference type="Pfam" id="PF00589">
    <property type="entry name" value="Phage_integrase"/>
    <property type="match status" value="1"/>
</dbReference>
<comment type="caution">
    <text evidence="4">The sequence shown here is derived from an EMBL/GenBank/DDBJ whole genome shotgun (WGS) entry which is preliminary data.</text>
</comment>
<dbReference type="Gene3D" id="1.10.443.10">
    <property type="entry name" value="Intergrase catalytic core"/>
    <property type="match status" value="1"/>
</dbReference>
<dbReference type="PANTHER" id="PTHR30349:SF64">
    <property type="entry name" value="PROPHAGE INTEGRASE INTD-RELATED"/>
    <property type="match status" value="1"/>
</dbReference>
<organism evidence="4 5">
    <name type="scientific">Promicromonospora umidemergens</name>
    <dbReference type="NCBI Taxonomy" id="629679"/>
    <lineage>
        <taxon>Bacteria</taxon>
        <taxon>Bacillati</taxon>
        <taxon>Actinomycetota</taxon>
        <taxon>Actinomycetes</taxon>
        <taxon>Micrococcales</taxon>
        <taxon>Promicromonosporaceae</taxon>
        <taxon>Promicromonospora</taxon>
    </lineage>
</organism>
<dbReference type="InterPro" id="IPR050090">
    <property type="entry name" value="Tyrosine_recombinase_XerCD"/>
</dbReference>
<keyword evidence="5" id="KW-1185">Reference proteome</keyword>
<sequence length="777" mass="88123">MVGRHGQTTRVTPVSRREPGVLIAPAGPAYAPALPGQEGSTRQELVRLAEALLDRQPSSRQRAVHALALSRALDWLETFAGENWQDRWLHSGSDQVGHRWLPDVPSKHRHSLTSGIRMLIVLCAIRPTYAWFFASRLLGVYSQFRQHNHAAVFAAIEPHLARADTGSYGAYALTVLTHIAIVTDRSPRDFDTADFNTYRAARAASGRPSVGLPLAYEALQAIGGLVGQPSTLRQAIARGQLTVPELVDRYPIVDTRIRDLLVHYLVERSTVLDYSSLSSQVQLLADLFWCDLERHHPGINSLRLSAEAIQGWKERLRILPDGNPRKGTHLILLVVRALYLDLQQWALEDPARWAEWAAPSPITEADLRGQTKADRLLKARMQARTRTLVPVLPRLVATAEAELEHTGRLVAAMQHTEPETEVTVDGRRYQRTKTTWKINAIALDEGPRRFDVAQRDTDAFWTWATIEVLRRTGVRVEELLELTHVGLRQYQAPTGEMVPLLQISPSKTDAERVIPADPDLVSVLAKIIRRVKDEAGRVPLVQRFDEHEQIFGPPLPHLFQHVVNYQRQVISTERIRTLLRKVARRADLRDVDGTPLRFTPHDFRRVFSTEVVNGGLPIHIAAKLLGHLDLNTTQGYVAVYPEEVISRYRAFVDQRRGRRPSEEYREPSDAEWNEFRDHFSLRKVALGTCERPYGTPCQHEHACVRCPMLRMAPTQMPRLLQIERNTHERLEEAHRLQWLGEVSALEENLRHIADKKLQAERQLRQAGNEEAGPDALD</sequence>
<dbReference type="PANTHER" id="PTHR30349">
    <property type="entry name" value="PHAGE INTEGRASE-RELATED"/>
    <property type="match status" value="1"/>
</dbReference>
<dbReference type="CDD" id="cd00397">
    <property type="entry name" value="DNA_BRE_C"/>
    <property type="match status" value="1"/>
</dbReference>
<reference evidence="5" key="1">
    <citation type="journal article" date="2019" name="Int. J. Syst. Evol. Microbiol.">
        <title>The Global Catalogue of Microorganisms (GCM) 10K type strain sequencing project: providing services to taxonomists for standard genome sequencing and annotation.</title>
        <authorList>
            <consortium name="The Broad Institute Genomics Platform"/>
            <consortium name="The Broad Institute Genome Sequencing Center for Infectious Disease"/>
            <person name="Wu L."/>
            <person name="Ma J."/>
        </authorList>
    </citation>
    <scope>NUCLEOTIDE SEQUENCE [LARGE SCALE GENOMIC DNA]</scope>
    <source>
        <strain evidence="5">JCM 17975</strain>
    </source>
</reference>
<dbReference type="InterPro" id="IPR013762">
    <property type="entry name" value="Integrase-like_cat_sf"/>
</dbReference>
<keyword evidence="1" id="KW-0233">DNA recombination</keyword>
<protein>
    <submittedName>
        <fullName evidence="4">Tyrosine-type recombinase/integrase</fullName>
    </submittedName>
</protein>
<accession>A0ABP8XZF8</accession>
<gene>
    <name evidence="4" type="ORF">GCM10023198_47840</name>
</gene>
<evidence type="ECO:0000256" key="2">
    <source>
        <dbReference type="SAM" id="Coils"/>
    </source>
</evidence>
<dbReference type="PROSITE" id="PS51898">
    <property type="entry name" value="TYR_RECOMBINASE"/>
    <property type="match status" value="1"/>
</dbReference>